<evidence type="ECO:0000313" key="2">
    <source>
        <dbReference type="EMBL" id="KIT15399.1"/>
    </source>
</evidence>
<sequence length="63" mass="6716">MQGGLGFVKTLFYTLFSGLCFGLTAATTAFWLDYSVFMICFAYVLGGNVGVLAAAAHRLLLDA</sequence>
<name>A0A0D1ECF4_9RHOB</name>
<keyword evidence="3" id="KW-1185">Reference proteome</keyword>
<evidence type="ECO:0000256" key="1">
    <source>
        <dbReference type="SAM" id="Phobius"/>
    </source>
</evidence>
<keyword evidence="1" id="KW-0472">Membrane</keyword>
<comment type="caution">
    <text evidence="2">The sequence shown here is derived from an EMBL/GenBank/DDBJ whole genome shotgun (WGS) entry which is preliminary data.</text>
</comment>
<proteinExistence type="predicted"/>
<accession>A0A0D1ECF4</accession>
<feature type="transmembrane region" description="Helical" evidence="1">
    <location>
        <begin position="12"/>
        <end position="30"/>
    </location>
</feature>
<dbReference type="EMBL" id="JYFE01000050">
    <property type="protein sequence ID" value="KIT15399.1"/>
    <property type="molecule type" value="Genomic_DNA"/>
</dbReference>
<organism evidence="2 3">
    <name type="scientific">Jannaschia aquimarina</name>
    <dbReference type="NCBI Taxonomy" id="935700"/>
    <lineage>
        <taxon>Bacteria</taxon>
        <taxon>Pseudomonadati</taxon>
        <taxon>Pseudomonadota</taxon>
        <taxon>Alphaproteobacteria</taxon>
        <taxon>Rhodobacterales</taxon>
        <taxon>Roseobacteraceae</taxon>
        <taxon>Jannaschia</taxon>
    </lineage>
</organism>
<keyword evidence="1" id="KW-1133">Transmembrane helix</keyword>
<dbReference type="AlphaFoldDB" id="A0A0D1ECF4"/>
<keyword evidence="1" id="KW-0812">Transmembrane</keyword>
<gene>
    <name evidence="2" type="ORF">jaqu_28330</name>
</gene>
<reference evidence="2 3" key="1">
    <citation type="submission" date="2015-02" db="EMBL/GenBank/DDBJ databases">
        <title>Genome Sequence of Jannaschia aquimarina DSM28248, a member of the Roseobacter clade.</title>
        <authorList>
            <person name="Voget S."/>
            <person name="Daniel R."/>
        </authorList>
    </citation>
    <scope>NUCLEOTIDE SEQUENCE [LARGE SCALE GENOMIC DNA]</scope>
    <source>
        <strain evidence="2 3">GSW-M26</strain>
    </source>
</reference>
<evidence type="ECO:0000313" key="3">
    <source>
        <dbReference type="Proteomes" id="UP000032232"/>
    </source>
</evidence>
<feature type="transmembrane region" description="Helical" evidence="1">
    <location>
        <begin position="36"/>
        <end position="61"/>
    </location>
</feature>
<dbReference type="Proteomes" id="UP000032232">
    <property type="component" value="Unassembled WGS sequence"/>
</dbReference>
<protein>
    <submittedName>
        <fullName evidence="2">Uncharacterized protein</fullName>
    </submittedName>
</protein>
<dbReference type="PATRIC" id="fig|935700.4.peg.2933"/>